<reference evidence="5" key="1">
    <citation type="submission" date="2024-06" db="UniProtKB">
        <authorList>
            <consortium name="Ensembl"/>
        </authorList>
    </citation>
    <scope>IDENTIFICATION</scope>
</reference>
<protein>
    <recommendedName>
        <fullName evidence="4">Large ribosomal subunit protein uL11 C-terminal domain-containing protein</fullName>
    </recommendedName>
</protein>
<dbReference type="FunFam" id="1.10.10.250:FF:000002">
    <property type="entry name" value="60S ribosomal protein L12"/>
    <property type="match status" value="1"/>
</dbReference>
<dbReference type="EMBL" id="AEYP01037004">
    <property type="status" value="NOT_ANNOTATED_CDS"/>
    <property type="molecule type" value="Genomic_DNA"/>
</dbReference>
<comment type="similarity">
    <text evidence="1">Belongs to the universal ribosomal protein uL11 family.</text>
</comment>
<name>M3YJZ0_MUSPF</name>
<dbReference type="InterPro" id="IPR036796">
    <property type="entry name" value="Ribosomal_uL11_N_sf"/>
</dbReference>
<dbReference type="GO" id="GO:0070180">
    <property type="term" value="F:large ribosomal subunit rRNA binding"/>
    <property type="evidence" value="ECO:0007669"/>
    <property type="project" value="TreeGrafter"/>
</dbReference>
<keyword evidence="3" id="KW-0687">Ribonucleoprotein</keyword>
<dbReference type="SMART" id="SM00649">
    <property type="entry name" value="RL11"/>
    <property type="match status" value="1"/>
</dbReference>
<dbReference type="eggNOG" id="KOG0886">
    <property type="taxonomic scope" value="Eukaryota"/>
</dbReference>
<dbReference type="GO" id="GO:0006412">
    <property type="term" value="P:translation"/>
    <property type="evidence" value="ECO:0007669"/>
    <property type="project" value="InterPro"/>
</dbReference>
<evidence type="ECO:0000256" key="1">
    <source>
        <dbReference type="ARBA" id="ARBA00010537"/>
    </source>
</evidence>
<dbReference type="HOGENOM" id="CLU_074237_5_0_1"/>
<evidence type="ECO:0000256" key="2">
    <source>
        <dbReference type="ARBA" id="ARBA00022980"/>
    </source>
</evidence>
<dbReference type="InParanoid" id="M3YJZ0"/>
<dbReference type="InterPro" id="IPR036769">
    <property type="entry name" value="Ribosomal_uL11_C_sf"/>
</dbReference>
<dbReference type="GO" id="GO:0022625">
    <property type="term" value="C:cytosolic large ribosomal subunit"/>
    <property type="evidence" value="ECO:0007669"/>
    <property type="project" value="TreeGrafter"/>
</dbReference>
<dbReference type="InterPro" id="IPR020783">
    <property type="entry name" value="Ribosomal_uL11_C"/>
</dbReference>
<dbReference type="GO" id="GO:0003735">
    <property type="term" value="F:structural constituent of ribosome"/>
    <property type="evidence" value="ECO:0007669"/>
    <property type="project" value="InterPro"/>
</dbReference>
<evidence type="ECO:0000256" key="3">
    <source>
        <dbReference type="ARBA" id="ARBA00023274"/>
    </source>
</evidence>
<dbReference type="GeneTree" id="ENSGT00390000006922"/>
<dbReference type="SUPFAM" id="SSF46906">
    <property type="entry name" value="Ribosomal protein L11, C-terminal domain"/>
    <property type="match status" value="1"/>
</dbReference>
<dbReference type="Pfam" id="PF00298">
    <property type="entry name" value="Ribosomal_L11"/>
    <property type="match status" value="1"/>
</dbReference>
<dbReference type="Ensembl" id="ENSMPUT00000011839.1">
    <property type="protein sequence ID" value="ENSMPUP00000011647.1"/>
    <property type="gene ID" value="ENSMPUG00000011741.1"/>
</dbReference>
<evidence type="ECO:0000313" key="5">
    <source>
        <dbReference type="Ensembl" id="ENSMPUP00000011647.1"/>
    </source>
</evidence>
<proteinExistence type="inferred from homology"/>
<dbReference type="InterPro" id="IPR000911">
    <property type="entry name" value="Ribosomal_uL11"/>
</dbReference>
<organism evidence="5">
    <name type="scientific">Mustela putorius furo</name>
    <name type="common">European domestic ferret</name>
    <name type="synonym">Mustela furo</name>
    <dbReference type="NCBI Taxonomy" id="9669"/>
    <lineage>
        <taxon>Eukaryota</taxon>
        <taxon>Metazoa</taxon>
        <taxon>Chordata</taxon>
        <taxon>Craniata</taxon>
        <taxon>Vertebrata</taxon>
        <taxon>Euteleostomi</taxon>
        <taxon>Mammalia</taxon>
        <taxon>Eutheria</taxon>
        <taxon>Laurasiatheria</taxon>
        <taxon>Carnivora</taxon>
        <taxon>Caniformia</taxon>
        <taxon>Musteloidea</taxon>
        <taxon>Mustelidae</taxon>
        <taxon>Mustelinae</taxon>
        <taxon>Mustela</taxon>
    </lineage>
</organism>
<sequence>IQIHLTTAIFTMPLKLDPNKIKFIYLNVGATSSLALRNGPVSLSPKKGDDITKATDWKDLRIIVKLTIQNRQAQIEVAPSSTLVIKALKELPRGRKKQKNLKHSGNSLDEIANIVGQKGHQSLARELSGTIKEILRTAQSVGCNVEGQHAHDIIDNINRGAVECPSS</sequence>
<keyword evidence="2" id="KW-0689">Ribosomal protein</keyword>
<dbReference type="Gene3D" id="3.30.1550.10">
    <property type="entry name" value="Ribosomal protein L11/L12, N-terminal domain"/>
    <property type="match status" value="1"/>
</dbReference>
<dbReference type="PANTHER" id="PTHR11661:SF2">
    <property type="entry name" value="LARGE RIBOSOMAL SUBUNIT PROTEIN UL11"/>
    <property type="match status" value="1"/>
</dbReference>
<feature type="domain" description="Large ribosomal subunit protein uL11 C-terminal" evidence="4">
    <location>
        <begin position="78"/>
        <end position="145"/>
    </location>
</feature>
<dbReference type="PANTHER" id="PTHR11661">
    <property type="entry name" value="60S RIBOSOMAL PROTEIN L12"/>
    <property type="match status" value="1"/>
</dbReference>
<dbReference type="STRING" id="9669.ENSMPUP00000011647"/>
<evidence type="ECO:0000259" key="4">
    <source>
        <dbReference type="Pfam" id="PF00298"/>
    </source>
</evidence>
<dbReference type="Gene3D" id="1.10.10.250">
    <property type="entry name" value="Ribosomal protein L11, C-terminal domain"/>
    <property type="match status" value="1"/>
</dbReference>
<accession>M3YJZ0</accession>
<dbReference type="AlphaFoldDB" id="M3YJZ0"/>
<dbReference type="SUPFAM" id="SSF54747">
    <property type="entry name" value="Ribosomal L11/L12e N-terminal domain"/>
    <property type="match status" value="1"/>
</dbReference>